<protein>
    <submittedName>
        <fullName evidence="4">Uncharacterized protein</fullName>
    </submittedName>
</protein>
<dbReference type="InterPro" id="IPR016195">
    <property type="entry name" value="Pol/histidinol_Pase-like"/>
</dbReference>
<evidence type="ECO:0000256" key="2">
    <source>
        <dbReference type="ARBA" id="ARBA00007331"/>
    </source>
</evidence>
<dbReference type="GO" id="GO:0008033">
    <property type="term" value="P:tRNA processing"/>
    <property type="evidence" value="ECO:0007669"/>
    <property type="project" value="UniProtKB-KW"/>
</dbReference>
<gene>
    <name evidence="4" type="ORF">NQ315_013216</name>
</gene>
<evidence type="ECO:0000256" key="3">
    <source>
        <dbReference type="ARBA" id="ARBA00022694"/>
    </source>
</evidence>
<keyword evidence="3" id="KW-0819">tRNA processing</keyword>
<comment type="subcellular location">
    <subcellularLocation>
        <location evidence="1">Nucleus</location>
    </subcellularLocation>
</comment>
<comment type="caution">
    <text evidence="4">The sequence shown here is derived from an EMBL/GenBank/DDBJ whole genome shotgun (WGS) entry which is preliminary data.</text>
</comment>
<dbReference type="PANTHER" id="PTHR13031">
    <property type="entry name" value="RIBONUCLEASE P SUBUNIT P30"/>
    <property type="match status" value="1"/>
</dbReference>
<dbReference type="GO" id="GO:0005655">
    <property type="term" value="C:nucleolar ribonuclease P complex"/>
    <property type="evidence" value="ECO:0007669"/>
    <property type="project" value="TreeGrafter"/>
</dbReference>
<keyword evidence="5" id="KW-1185">Reference proteome</keyword>
<dbReference type="Proteomes" id="UP001159042">
    <property type="component" value="Unassembled WGS sequence"/>
</dbReference>
<proteinExistence type="inferred from homology"/>
<dbReference type="EMBL" id="JANEYG010000145">
    <property type="protein sequence ID" value="KAJ8912127.1"/>
    <property type="molecule type" value="Genomic_DNA"/>
</dbReference>
<evidence type="ECO:0000313" key="4">
    <source>
        <dbReference type="EMBL" id="KAJ8912127.1"/>
    </source>
</evidence>
<evidence type="ECO:0000256" key="1">
    <source>
        <dbReference type="ARBA" id="ARBA00004123"/>
    </source>
</evidence>
<dbReference type="PANTHER" id="PTHR13031:SF0">
    <property type="entry name" value="RIBONUCLEASE P PROTEIN SUBUNIT P30"/>
    <property type="match status" value="1"/>
</dbReference>
<dbReference type="SUPFAM" id="SSF89550">
    <property type="entry name" value="PHP domain-like"/>
    <property type="match status" value="1"/>
</dbReference>
<organism evidence="4 5">
    <name type="scientific">Exocentrus adspersus</name>
    <dbReference type="NCBI Taxonomy" id="1586481"/>
    <lineage>
        <taxon>Eukaryota</taxon>
        <taxon>Metazoa</taxon>
        <taxon>Ecdysozoa</taxon>
        <taxon>Arthropoda</taxon>
        <taxon>Hexapoda</taxon>
        <taxon>Insecta</taxon>
        <taxon>Pterygota</taxon>
        <taxon>Neoptera</taxon>
        <taxon>Endopterygota</taxon>
        <taxon>Coleoptera</taxon>
        <taxon>Polyphaga</taxon>
        <taxon>Cucujiformia</taxon>
        <taxon>Chrysomeloidea</taxon>
        <taxon>Cerambycidae</taxon>
        <taxon>Lamiinae</taxon>
        <taxon>Acanthocinini</taxon>
        <taxon>Exocentrus</taxon>
    </lineage>
</organism>
<evidence type="ECO:0000313" key="5">
    <source>
        <dbReference type="Proteomes" id="UP001159042"/>
    </source>
</evidence>
<feature type="non-terminal residue" evidence="4">
    <location>
        <position position="1"/>
    </location>
</feature>
<accession>A0AAV8VDQ9</accession>
<sequence length="346" mass="39465">GRRLGDRCGGSGFLVKPRILQTTTVYYTQSIFYRSQSCESKSRISVKKNMYLNTLKPCSFIDMCIAEVCFSRGNMEQTVQVLYNFGYRTIAINYTLEDGNIESKRKKKKGESRDTSDMVPPPRITDGVKDIVSKLKLENFEVLSRLTITFSNQEILHKINKSLNFKKYDIIAVLPTTMQAFMFICSTFEADIFAVDLESKFSLRLTRKLYHQLVERGYHFELNYGPAIQDSTKRKNLIHISHLYHSFGKSKNIILSSGAESNICIRSPYDVISLGFIFGLSELQSKHALTSCPRSAIINSVGRKYGKSVMFVENIRVEDKQDVVVLEESEGEDMTLDQPVQKKSKV</sequence>
<comment type="similarity">
    <text evidence="2">Belongs to the eukaryotic/archaeal RNase P protein component 3 family.</text>
</comment>
<dbReference type="Gene3D" id="3.20.20.140">
    <property type="entry name" value="Metal-dependent hydrolases"/>
    <property type="match status" value="1"/>
</dbReference>
<reference evidence="4 5" key="1">
    <citation type="journal article" date="2023" name="Insect Mol. Biol.">
        <title>Genome sequencing provides insights into the evolution of gene families encoding plant cell wall-degrading enzymes in longhorned beetles.</title>
        <authorList>
            <person name="Shin N.R."/>
            <person name="Okamura Y."/>
            <person name="Kirsch R."/>
            <person name="Pauchet Y."/>
        </authorList>
    </citation>
    <scope>NUCLEOTIDE SEQUENCE [LARGE SCALE GENOMIC DNA]</scope>
    <source>
        <strain evidence="4">EAD_L_NR</strain>
    </source>
</reference>
<dbReference type="Pfam" id="PF01876">
    <property type="entry name" value="RNase_P_p30"/>
    <property type="match status" value="1"/>
</dbReference>
<name>A0AAV8VDQ9_9CUCU</name>
<dbReference type="AlphaFoldDB" id="A0AAV8VDQ9"/>
<dbReference type="GO" id="GO:0003723">
    <property type="term" value="F:RNA binding"/>
    <property type="evidence" value="ECO:0007669"/>
    <property type="project" value="TreeGrafter"/>
</dbReference>
<dbReference type="InterPro" id="IPR002738">
    <property type="entry name" value="RNase_P_p30"/>
</dbReference>